<comment type="subcellular location">
    <subcellularLocation>
        <location evidence="1">Nucleus</location>
    </subcellularLocation>
</comment>
<keyword evidence="4 7" id="KW-0863">Zinc-finger</keyword>
<keyword evidence="11" id="KW-1185">Reference proteome</keyword>
<evidence type="ECO:0000256" key="4">
    <source>
        <dbReference type="ARBA" id="ARBA00022771"/>
    </source>
</evidence>
<dbReference type="PANTHER" id="PTHR14003">
    <property type="entry name" value="TRANSCRIPTIONAL REPRESSOR PROTEIN YY"/>
    <property type="match status" value="1"/>
</dbReference>
<reference evidence="10 11" key="1">
    <citation type="journal article" date="2017" name="Mycologia">
        <title>Bifiguratus adelaidae, gen. et sp. nov., a new member of Mucoromycotina in endophytic and soil-dwelling habitats.</title>
        <authorList>
            <person name="Torres-Cruz T.J."/>
            <person name="Billingsley Tobias T.L."/>
            <person name="Almatruk M."/>
            <person name="Hesse C."/>
            <person name="Kuske C.R."/>
            <person name="Desiro A."/>
            <person name="Benucci G.M."/>
            <person name="Bonito G."/>
            <person name="Stajich J.E."/>
            <person name="Dunlap C."/>
            <person name="Arnold A.E."/>
            <person name="Porras-Alfaro A."/>
        </authorList>
    </citation>
    <scope>NUCLEOTIDE SEQUENCE [LARGE SCALE GENOMIC DNA]</scope>
    <source>
        <strain evidence="10 11">AZ0501</strain>
    </source>
</reference>
<feature type="domain" description="C2H2-type" evidence="9">
    <location>
        <begin position="352"/>
        <end position="379"/>
    </location>
</feature>
<organism evidence="10 11">
    <name type="scientific">Bifiguratus adelaidae</name>
    <dbReference type="NCBI Taxonomy" id="1938954"/>
    <lineage>
        <taxon>Eukaryota</taxon>
        <taxon>Fungi</taxon>
        <taxon>Fungi incertae sedis</taxon>
        <taxon>Mucoromycota</taxon>
        <taxon>Mucoromycotina</taxon>
        <taxon>Endogonomycetes</taxon>
        <taxon>Endogonales</taxon>
        <taxon>Endogonales incertae sedis</taxon>
        <taxon>Bifiguratus</taxon>
    </lineage>
</organism>
<feature type="compositionally biased region" description="Polar residues" evidence="8">
    <location>
        <begin position="260"/>
        <end position="271"/>
    </location>
</feature>
<dbReference type="Gene3D" id="3.30.160.60">
    <property type="entry name" value="Classic Zinc Finger"/>
    <property type="match status" value="2"/>
</dbReference>
<keyword evidence="3" id="KW-0677">Repeat</keyword>
<keyword evidence="2" id="KW-0479">Metal-binding</keyword>
<protein>
    <recommendedName>
        <fullName evidence="9">C2H2-type domain-containing protein</fullName>
    </recommendedName>
</protein>
<comment type="caution">
    <text evidence="10">The sequence shown here is derived from an EMBL/GenBank/DDBJ whole genome shotgun (WGS) entry which is preliminary data.</text>
</comment>
<feature type="compositionally biased region" description="Basic and acidic residues" evidence="8">
    <location>
        <begin position="293"/>
        <end position="303"/>
    </location>
</feature>
<evidence type="ECO:0000313" key="11">
    <source>
        <dbReference type="Proteomes" id="UP000242875"/>
    </source>
</evidence>
<gene>
    <name evidence="10" type="ORF">BZG36_04599</name>
</gene>
<dbReference type="OrthoDB" id="6077919at2759"/>
<dbReference type="GO" id="GO:0005667">
    <property type="term" value="C:transcription regulator complex"/>
    <property type="evidence" value="ECO:0007669"/>
    <property type="project" value="TreeGrafter"/>
</dbReference>
<dbReference type="FunFam" id="3.30.160.60:FF:001102">
    <property type="entry name" value="Transcription factor IIIA"/>
    <property type="match status" value="1"/>
</dbReference>
<evidence type="ECO:0000256" key="5">
    <source>
        <dbReference type="ARBA" id="ARBA00022833"/>
    </source>
</evidence>
<evidence type="ECO:0000256" key="2">
    <source>
        <dbReference type="ARBA" id="ARBA00022723"/>
    </source>
</evidence>
<dbReference type="InterPro" id="IPR013087">
    <property type="entry name" value="Znf_C2H2_type"/>
</dbReference>
<dbReference type="InterPro" id="IPR036236">
    <property type="entry name" value="Znf_C2H2_sf"/>
</dbReference>
<dbReference type="Proteomes" id="UP000242875">
    <property type="component" value="Unassembled WGS sequence"/>
</dbReference>
<dbReference type="GO" id="GO:0008270">
    <property type="term" value="F:zinc ion binding"/>
    <property type="evidence" value="ECO:0007669"/>
    <property type="project" value="UniProtKB-KW"/>
</dbReference>
<sequence>MLEPPLLPPNIDHLASQIRSHYFLTSAPQSSLQSPIPIKKVAAAGGDTLPVGRASMSYQENTYTHRKSRVLSSDTSPPAMIVSAPHPNYAPHASFPSDRFGNPTMPTASFPIGMVGGMSQDSSTFGHTSNPALYRQQQAIAQPMPQPNPSSAHYPMYASHPSLGVAMQPRIQQMPFLPYDTQRTPTTFTSTRMSQDLARDHWKLQRSASMPDDTSQHPRNFYQTQPFISGQIPKSDLIDERPASTLRGRRVSAPQGPIGSHTNMPSGMQNLSFFPDAPLAYHEPTTMMTPFPDIRDQMSDSLDRSAVTSPDRDASEPSPAPSSMSHHRSCMPAQQMMSTFSAKYVPATPKRYKCGVCSKRFTRPSSLRTHTFSHTGEKPFVCDEPGCGRTFSVRSNLRRHSKTHELNPP</sequence>
<name>A0A261XWF0_9FUNG</name>
<evidence type="ECO:0000256" key="6">
    <source>
        <dbReference type="ARBA" id="ARBA00023242"/>
    </source>
</evidence>
<dbReference type="GO" id="GO:0031519">
    <property type="term" value="C:PcG protein complex"/>
    <property type="evidence" value="ECO:0007669"/>
    <property type="project" value="TreeGrafter"/>
</dbReference>
<evidence type="ECO:0000313" key="10">
    <source>
        <dbReference type="EMBL" id="OZJ02696.1"/>
    </source>
</evidence>
<dbReference type="EMBL" id="MVBO01000132">
    <property type="protein sequence ID" value="OZJ02696.1"/>
    <property type="molecule type" value="Genomic_DNA"/>
</dbReference>
<keyword evidence="5" id="KW-0862">Zinc</keyword>
<feature type="region of interest" description="Disordered" evidence="8">
    <location>
        <begin position="245"/>
        <end position="271"/>
    </location>
</feature>
<dbReference type="Pfam" id="PF00096">
    <property type="entry name" value="zf-C2H2"/>
    <property type="match status" value="2"/>
</dbReference>
<keyword evidence="6" id="KW-0539">Nucleus</keyword>
<proteinExistence type="predicted"/>
<dbReference type="GO" id="GO:0000978">
    <property type="term" value="F:RNA polymerase II cis-regulatory region sequence-specific DNA binding"/>
    <property type="evidence" value="ECO:0007669"/>
    <property type="project" value="TreeGrafter"/>
</dbReference>
<evidence type="ECO:0000256" key="7">
    <source>
        <dbReference type="PROSITE-ProRule" id="PRU00042"/>
    </source>
</evidence>
<evidence type="ECO:0000256" key="1">
    <source>
        <dbReference type="ARBA" id="ARBA00004123"/>
    </source>
</evidence>
<dbReference type="AlphaFoldDB" id="A0A261XWF0"/>
<dbReference type="GO" id="GO:0000981">
    <property type="term" value="F:DNA-binding transcription factor activity, RNA polymerase II-specific"/>
    <property type="evidence" value="ECO:0007669"/>
    <property type="project" value="TreeGrafter"/>
</dbReference>
<evidence type="ECO:0000256" key="3">
    <source>
        <dbReference type="ARBA" id="ARBA00022737"/>
    </source>
</evidence>
<dbReference type="PROSITE" id="PS50157">
    <property type="entry name" value="ZINC_FINGER_C2H2_2"/>
    <property type="match status" value="2"/>
</dbReference>
<feature type="region of interest" description="Disordered" evidence="8">
    <location>
        <begin position="293"/>
        <end position="329"/>
    </location>
</feature>
<feature type="domain" description="C2H2-type" evidence="9">
    <location>
        <begin position="380"/>
        <end position="409"/>
    </location>
</feature>
<dbReference type="GO" id="GO:0000785">
    <property type="term" value="C:chromatin"/>
    <property type="evidence" value="ECO:0007669"/>
    <property type="project" value="TreeGrafter"/>
</dbReference>
<accession>A0A261XWF0</accession>
<dbReference type="PROSITE" id="PS00028">
    <property type="entry name" value="ZINC_FINGER_C2H2_1"/>
    <property type="match status" value="2"/>
</dbReference>
<dbReference type="SMART" id="SM00355">
    <property type="entry name" value="ZnF_C2H2"/>
    <property type="match status" value="2"/>
</dbReference>
<evidence type="ECO:0000259" key="9">
    <source>
        <dbReference type="PROSITE" id="PS50157"/>
    </source>
</evidence>
<evidence type="ECO:0000256" key="8">
    <source>
        <dbReference type="SAM" id="MobiDB-lite"/>
    </source>
</evidence>
<dbReference type="SUPFAM" id="SSF57667">
    <property type="entry name" value="beta-beta-alpha zinc fingers"/>
    <property type="match status" value="1"/>
</dbReference>
<dbReference type="PANTHER" id="PTHR14003:SF20">
    <property type="entry name" value="FINGER DOMAIN PROTEIN, PUTATIVE (AFU_ORTHOLOGUE AFUA_4G10380)-RELATED"/>
    <property type="match status" value="1"/>
</dbReference>